<protein>
    <submittedName>
        <fullName evidence="1">Uncharacterized protein</fullName>
    </submittedName>
</protein>
<organism evidence="1 2">
    <name type="scientific">Actinomadura macrotermitis</name>
    <dbReference type="NCBI Taxonomy" id="2585200"/>
    <lineage>
        <taxon>Bacteria</taxon>
        <taxon>Bacillati</taxon>
        <taxon>Actinomycetota</taxon>
        <taxon>Actinomycetes</taxon>
        <taxon>Streptosporangiales</taxon>
        <taxon>Thermomonosporaceae</taxon>
        <taxon>Actinomadura</taxon>
    </lineage>
</organism>
<evidence type="ECO:0000313" key="1">
    <source>
        <dbReference type="EMBL" id="MQY09468.1"/>
    </source>
</evidence>
<proteinExistence type="predicted"/>
<comment type="caution">
    <text evidence="1">The sequence shown here is derived from an EMBL/GenBank/DDBJ whole genome shotgun (WGS) entry which is preliminary data.</text>
</comment>
<dbReference type="RefSeq" id="WP_153541394.1">
    <property type="nucleotide sequence ID" value="NZ_WEGH01000006.1"/>
</dbReference>
<evidence type="ECO:0000313" key="2">
    <source>
        <dbReference type="Proteomes" id="UP000487268"/>
    </source>
</evidence>
<dbReference type="OrthoDB" id="3297413at2"/>
<reference evidence="1 2" key="1">
    <citation type="submission" date="2019-10" db="EMBL/GenBank/DDBJ databases">
        <title>Actinomadura rubteroloni sp. nov. and Actinomadura macrotermitis sp. nov., isolated from the gut of fungus growing-termite Macrotermes natalensis.</title>
        <authorList>
            <person name="Benndorf R."/>
            <person name="Martin K."/>
            <person name="Kuefner M."/>
            <person name="De Beer W."/>
            <person name="Kaster A.-K."/>
            <person name="Vollmers J."/>
            <person name="Poulsen M."/>
            <person name="Beemelmanns C."/>
        </authorList>
    </citation>
    <scope>NUCLEOTIDE SEQUENCE [LARGE SCALE GENOMIC DNA]</scope>
    <source>
        <strain evidence="1 2">RB68</strain>
    </source>
</reference>
<sequence>MNASELALVLFTTSLQPSGHPCDAQVRAAIEARLRALGGDRAGVAASVAQEAGDHPEAYAARMHWALDAVGHAYRPGLLAAA</sequence>
<keyword evidence="2" id="KW-1185">Reference proteome</keyword>
<gene>
    <name evidence="1" type="ORF">ACRB68_75940</name>
</gene>
<name>A0A7K0C7S6_9ACTN</name>
<dbReference type="Proteomes" id="UP000487268">
    <property type="component" value="Unassembled WGS sequence"/>
</dbReference>
<dbReference type="EMBL" id="WEGH01000006">
    <property type="protein sequence ID" value="MQY09468.1"/>
    <property type="molecule type" value="Genomic_DNA"/>
</dbReference>
<dbReference type="AlphaFoldDB" id="A0A7K0C7S6"/>
<accession>A0A7K0C7S6</accession>